<evidence type="ECO:0000313" key="3">
    <source>
        <dbReference type="Proteomes" id="UP000789508"/>
    </source>
</evidence>
<feature type="compositionally biased region" description="Low complexity" evidence="1">
    <location>
        <begin position="95"/>
        <end position="117"/>
    </location>
</feature>
<dbReference type="Proteomes" id="UP000789508">
    <property type="component" value="Unassembled WGS sequence"/>
</dbReference>
<name>A0A9N9E907_9GLOM</name>
<dbReference type="EMBL" id="CAJVPS010011946">
    <property type="protein sequence ID" value="CAG8668133.1"/>
    <property type="molecule type" value="Genomic_DNA"/>
</dbReference>
<protein>
    <submittedName>
        <fullName evidence="2">7496_t:CDS:1</fullName>
    </submittedName>
</protein>
<accession>A0A9N9E907</accession>
<dbReference type="AlphaFoldDB" id="A0A9N9E907"/>
<evidence type="ECO:0000256" key="1">
    <source>
        <dbReference type="SAM" id="MobiDB-lite"/>
    </source>
</evidence>
<organism evidence="2 3">
    <name type="scientific">Ambispora leptoticha</name>
    <dbReference type="NCBI Taxonomy" id="144679"/>
    <lineage>
        <taxon>Eukaryota</taxon>
        <taxon>Fungi</taxon>
        <taxon>Fungi incertae sedis</taxon>
        <taxon>Mucoromycota</taxon>
        <taxon>Glomeromycotina</taxon>
        <taxon>Glomeromycetes</taxon>
        <taxon>Archaeosporales</taxon>
        <taxon>Ambisporaceae</taxon>
        <taxon>Ambispora</taxon>
    </lineage>
</organism>
<feature type="region of interest" description="Disordered" evidence="1">
    <location>
        <begin position="1"/>
        <end position="152"/>
    </location>
</feature>
<proteinExistence type="predicted"/>
<dbReference type="OrthoDB" id="10039566at2759"/>
<reference evidence="2" key="1">
    <citation type="submission" date="2021-06" db="EMBL/GenBank/DDBJ databases">
        <authorList>
            <person name="Kallberg Y."/>
            <person name="Tangrot J."/>
            <person name="Rosling A."/>
        </authorList>
    </citation>
    <scope>NUCLEOTIDE SEQUENCE</scope>
    <source>
        <strain evidence="2">FL130A</strain>
    </source>
</reference>
<feature type="compositionally biased region" description="Low complexity" evidence="1">
    <location>
        <begin position="16"/>
        <end position="31"/>
    </location>
</feature>
<sequence length="152" mass="17264">MSHNSTKMYDEDDANNDANNNGAERLSQSQKSYDHSSHSSHSFPSNQNQNDIINNDSLQPQQSNILKNSNNSNTNLSINPSTNSAERYSKIFPDFFSNSSSNNSFRNSISKRSSNIIHPYQTPTQRRDPDLDDFNSNSDQHEPLNAHQHKSY</sequence>
<feature type="compositionally biased region" description="Low complexity" evidence="1">
    <location>
        <begin position="39"/>
        <end position="84"/>
    </location>
</feature>
<evidence type="ECO:0000313" key="2">
    <source>
        <dbReference type="EMBL" id="CAG8668133.1"/>
    </source>
</evidence>
<keyword evidence="3" id="KW-1185">Reference proteome</keyword>
<feature type="non-terminal residue" evidence="2">
    <location>
        <position position="152"/>
    </location>
</feature>
<gene>
    <name evidence="2" type="ORF">ALEPTO_LOCUS10518</name>
</gene>
<comment type="caution">
    <text evidence="2">The sequence shown here is derived from an EMBL/GenBank/DDBJ whole genome shotgun (WGS) entry which is preliminary data.</text>
</comment>